<feature type="active site" description="Proton acceptor" evidence="6">
    <location>
        <position position="166"/>
    </location>
</feature>
<dbReference type="GO" id="GO:0010487">
    <property type="term" value="F:thermospermine synthase activity"/>
    <property type="evidence" value="ECO:0007669"/>
    <property type="project" value="UniProtKB-EC"/>
</dbReference>
<reference evidence="8 10" key="1">
    <citation type="journal article" date="2012" name="Nature">
        <title>Algal genomes reveal evolutionary mosaicism and the fate of nucleomorphs.</title>
        <authorList>
            <consortium name="DOE Joint Genome Institute"/>
            <person name="Curtis B.A."/>
            <person name="Tanifuji G."/>
            <person name="Burki F."/>
            <person name="Gruber A."/>
            <person name="Irimia M."/>
            <person name="Maruyama S."/>
            <person name="Arias M.C."/>
            <person name="Ball S.G."/>
            <person name="Gile G.H."/>
            <person name="Hirakawa Y."/>
            <person name="Hopkins J.F."/>
            <person name="Kuo A."/>
            <person name="Rensing S.A."/>
            <person name="Schmutz J."/>
            <person name="Symeonidi A."/>
            <person name="Elias M."/>
            <person name="Eveleigh R.J."/>
            <person name="Herman E.K."/>
            <person name="Klute M.J."/>
            <person name="Nakayama T."/>
            <person name="Obornik M."/>
            <person name="Reyes-Prieto A."/>
            <person name="Armbrust E.V."/>
            <person name="Aves S.J."/>
            <person name="Beiko R.G."/>
            <person name="Coutinho P."/>
            <person name="Dacks J.B."/>
            <person name="Durnford D.G."/>
            <person name="Fast N.M."/>
            <person name="Green B.R."/>
            <person name="Grisdale C.J."/>
            <person name="Hempel F."/>
            <person name="Henrissat B."/>
            <person name="Hoppner M.P."/>
            <person name="Ishida K."/>
            <person name="Kim E."/>
            <person name="Koreny L."/>
            <person name="Kroth P.G."/>
            <person name="Liu Y."/>
            <person name="Malik S.B."/>
            <person name="Maier U.G."/>
            <person name="McRose D."/>
            <person name="Mock T."/>
            <person name="Neilson J.A."/>
            <person name="Onodera N.T."/>
            <person name="Poole A.M."/>
            <person name="Pritham E.J."/>
            <person name="Richards T.A."/>
            <person name="Rocap G."/>
            <person name="Roy S.W."/>
            <person name="Sarai C."/>
            <person name="Schaack S."/>
            <person name="Shirato S."/>
            <person name="Slamovits C.H."/>
            <person name="Spencer D.F."/>
            <person name="Suzuki S."/>
            <person name="Worden A.Z."/>
            <person name="Zauner S."/>
            <person name="Barry K."/>
            <person name="Bell C."/>
            <person name="Bharti A.K."/>
            <person name="Crow J.A."/>
            <person name="Grimwood J."/>
            <person name="Kramer R."/>
            <person name="Lindquist E."/>
            <person name="Lucas S."/>
            <person name="Salamov A."/>
            <person name="McFadden G.I."/>
            <person name="Lane C.E."/>
            <person name="Keeling P.J."/>
            <person name="Gray M.W."/>
            <person name="Grigoriev I.V."/>
            <person name="Archibald J.M."/>
        </authorList>
    </citation>
    <scope>NUCLEOTIDE SEQUENCE</scope>
    <source>
        <strain evidence="8 10">CCMP2712</strain>
    </source>
</reference>
<dbReference type="InterPro" id="IPR030374">
    <property type="entry name" value="PABS"/>
</dbReference>
<dbReference type="CDD" id="cd02440">
    <property type="entry name" value="AdoMet_MTases"/>
    <property type="match status" value="1"/>
</dbReference>
<accession>L1JS75</accession>
<dbReference type="InterPro" id="IPR029063">
    <property type="entry name" value="SAM-dependent_MTases_sf"/>
</dbReference>
<dbReference type="PaxDb" id="55529-EKX51045"/>
<dbReference type="OMA" id="KHETVER"/>
<name>L1JS75_GUITC</name>
<evidence type="ECO:0000313" key="8">
    <source>
        <dbReference type="EMBL" id="EKX51045.1"/>
    </source>
</evidence>
<dbReference type="Pfam" id="PF17284">
    <property type="entry name" value="Spermine_synt_N"/>
    <property type="match status" value="1"/>
</dbReference>
<dbReference type="SUPFAM" id="SSF53335">
    <property type="entry name" value="S-adenosyl-L-methionine-dependent methyltransferases"/>
    <property type="match status" value="1"/>
</dbReference>
<evidence type="ECO:0000259" key="7">
    <source>
        <dbReference type="PROSITE" id="PS51006"/>
    </source>
</evidence>
<comment type="similarity">
    <text evidence="1">Belongs to the spermidine/spermine synthase family.</text>
</comment>
<evidence type="ECO:0000256" key="2">
    <source>
        <dbReference type="ARBA" id="ARBA00022679"/>
    </source>
</evidence>
<evidence type="ECO:0000256" key="1">
    <source>
        <dbReference type="ARBA" id="ARBA00007867"/>
    </source>
</evidence>
<dbReference type="KEGG" id="gtt:GUITHDRAFT_66141"/>
<dbReference type="Gene3D" id="3.40.50.150">
    <property type="entry name" value="Vaccinia Virus protein VP39"/>
    <property type="match status" value="1"/>
</dbReference>
<gene>
    <name evidence="8" type="ORF">GUITHDRAFT_66141</name>
</gene>
<evidence type="ECO:0000256" key="6">
    <source>
        <dbReference type="PROSITE-ProRule" id="PRU00354"/>
    </source>
</evidence>
<dbReference type="PROSITE" id="PS51006">
    <property type="entry name" value="PABS_2"/>
    <property type="match status" value="1"/>
</dbReference>
<dbReference type="PANTHER" id="PTHR43317:SF1">
    <property type="entry name" value="THERMOSPERMINE SYNTHASE ACAULIS5"/>
    <property type="match status" value="1"/>
</dbReference>
<dbReference type="HAMAP" id="MF_00198">
    <property type="entry name" value="Spermidine_synth"/>
    <property type="match status" value="1"/>
</dbReference>
<keyword evidence="10" id="KW-1185">Reference proteome</keyword>
<dbReference type="Pfam" id="PF01564">
    <property type="entry name" value="Spermine_synth"/>
    <property type="match status" value="1"/>
</dbReference>
<evidence type="ECO:0000313" key="10">
    <source>
        <dbReference type="Proteomes" id="UP000011087"/>
    </source>
</evidence>
<feature type="domain" description="PABS" evidence="7">
    <location>
        <begin position="11"/>
        <end position="190"/>
    </location>
</feature>
<reference evidence="10" key="2">
    <citation type="submission" date="2012-11" db="EMBL/GenBank/DDBJ databases">
        <authorList>
            <person name="Kuo A."/>
            <person name="Curtis B.A."/>
            <person name="Tanifuji G."/>
            <person name="Burki F."/>
            <person name="Gruber A."/>
            <person name="Irimia M."/>
            <person name="Maruyama S."/>
            <person name="Arias M.C."/>
            <person name="Ball S.G."/>
            <person name="Gile G.H."/>
            <person name="Hirakawa Y."/>
            <person name="Hopkins J.F."/>
            <person name="Rensing S.A."/>
            <person name="Schmutz J."/>
            <person name="Symeonidi A."/>
            <person name="Elias M."/>
            <person name="Eveleigh R.J."/>
            <person name="Herman E.K."/>
            <person name="Klute M.J."/>
            <person name="Nakayama T."/>
            <person name="Obornik M."/>
            <person name="Reyes-Prieto A."/>
            <person name="Armbrust E.V."/>
            <person name="Aves S.J."/>
            <person name="Beiko R.G."/>
            <person name="Coutinho P."/>
            <person name="Dacks J.B."/>
            <person name="Durnford D.G."/>
            <person name="Fast N.M."/>
            <person name="Green B.R."/>
            <person name="Grisdale C."/>
            <person name="Hempe F."/>
            <person name="Henrissat B."/>
            <person name="Hoppner M.P."/>
            <person name="Ishida K.-I."/>
            <person name="Kim E."/>
            <person name="Koreny L."/>
            <person name="Kroth P.G."/>
            <person name="Liu Y."/>
            <person name="Malik S.-B."/>
            <person name="Maier U.G."/>
            <person name="McRose D."/>
            <person name="Mock T."/>
            <person name="Neilson J.A."/>
            <person name="Onodera N.T."/>
            <person name="Poole A.M."/>
            <person name="Pritham E.J."/>
            <person name="Richards T.A."/>
            <person name="Rocap G."/>
            <person name="Roy S.W."/>
            <person name="Sarai C."/>
            <person name="Schaack S."/>
            <person name="Shirato S."/>
            <person name="Slamovits C.H."/>
            <person name="Spencer D.F."/>
            <person name="Suzuki S."/>
            <person name="Worden A.Z."/>
            <person name="Zauner S."/>
            <person name="Barry K."/>
            <person name="Bell C."/>
            <person name="Bharti A.K."/>
            <person name="Crow J.A."/>
            <person name="Grimwood J."/>
            <person name="Kramer R."/>
            <person name="Lindquist E."/>
            <person name="Lucas S."/>
            <person name="Salamov A."/>
            <person name="McFadden G.I."/>
            <person name="Lane C.E."/>
            <person name="Keeling P.J."/>
            <person name="Gray M.W."/>
            <person name="Grigoriev I.V."/>
            <person name="Archibald J.M."/>
        </authorList>
    </citation>
    <scope>NUCLEOTIDE SEQUENCE</scope>
    <source>
        <strain evidence="10">CCMP2712</strain>
    </source>
</reference>
<dbReference type="GeneID" id="17308002"/>
<comment type="catalytic activity">
    <reaction evidence="4">
        <text>S-adenosyl 3-(methylsulfanyl)propylamine + spermidine = thermospermine + S-methyl-5'-thioadenosine + H(+)</text>
        <dbReference type="Rhea" id="RHEA:30515"/>
        <dbReference type="ChEBI" id="CHEBI:15378"/>
        <dbReference type="ChEBI" id="CHEBI:17509"/>
        <dbReference type="ChEBI" id="CHEBI:57443"/>
        <dbReference type="ChEBI" id="CHEBI:57834"/>
        <dbReference type="ChEBI" id="CHEBI:59903"/>
        <dbReference type="EC" id="2.5.1.79"/>
    </reaction>
</comment>
<evidence type="ECO:0000256" key="4">
    <source>
        <dbReference type="ARBA" id="ARBA00048874"/>
    </source>
</evidence>
<keyword evidence="3 6" id="KW-0620">Polyamine biosynthesis</keyword>
<dbReference type="STRING" id="905079.L1JS75"/>
<dbReference type="InterPro" id="IPR001045">
    <property type="entry name" value="Spermi_synthase"/>
</dbReference>
<proteinExistence type="inferred from homology"/>
<dbReference type="GO" id="GO:0006596">
    <property type="term" value="P:polyamine biosynthetic process"/>
    <property type="evidence" value="ECO:0007669"/>
    <property type="project" value="UniProtKB-UniRule"/>
</dbReference>
<dbReference type="RefSeq" id="XP_005838025.1">
    <property type="nucleotide sequence ID" value="XM_005837968.1"/>
</dbReference>
<evidence type="ECO:0000256" key="3">
    <source>
        <dbReference type="ARBA" id="ARBA00023115"/>
    </source>
</evidence>
<protein>
    <recommendedName>
        <fullName evidence="5">thermospermine synthase</fullName>
        <ecNumber evidence="5">2.5.1.79</ecNumber>
    </recommendedName>
</protein>
<dbReference type="OrthoDB" id="38125at2759"/>
<dbReference type="eggNOG" id="KOG1562">
    <property type="taxonomic scope" value="Eukaryota"/>
</dbReference>
<reference evidence="9" key="3">
    <citation type="submission" date="2016-03" db="UniProtKB">
        <authorList>
            <consortium name="EnsemblProtists"/>
        </authorList>
    </citation>
    <scope>IDENTIFICATION</scope>
</reference>
<sequence length="190" mass="21722">MALQSNVRCNGFWYEEQVTEELLLKMSLTKINFDAVSPFQRVQIVSTVPFGKTLVLDDHTQSSQTDEHIYHESLVHPAILAHGSPKTVFIGGGGEGATAREVLRFKSVERVVMCDLDEIACKMCREHLPEWNKGVYEDKRFEIHYKDAMAFLQEWDGPKFDVIIMDISDPIECGPGIGLYFKEFYEDIAR</sequence>
<dbReference type="HOGENOM" id="CLU_048199_7_1_1"/>
<dbReference type="EMBL" id="JH992976">
    <property type="protein sequence ID" value="EKX51045.1"/>
    <property type="molecule type" value="Genomic_DNA"/>
</dbReference>
<dbReference type="AlphaFoldDB" id="L1JS75"/>
<evidence type="ECO:0000313" key="9">
    <source>
        <dbReference type="EnsemblProtists" id="EKX51045"/>
    </source>
</evidence>
<dbReference type="Proteomes" id="UP000011087">
    <property type="component" value="Unassembled WGS sequence"/>
</dbReference>
<evidence type="ECO:0000256" key="5">
    <source>
        <dbReference type="ARBA" id="ARBA00049721"/>
    </source>
</evidence>
<dbReference type="InterPro" id="IPR037163">
    <property type="entry name" value="Spermidine_synt_N_sf"/>
</dbReference>
<dbReference type="EC" id="2.5.1.79" evidence="5"/>
<dbReference type="InterPro" id="IPR035246">
    <property type="entry name" value="Spermidine_synt_N"/>
</dbReference>
<keyword evidence="2 6" id="KW-0808">Transferase</keyword>
<dbReference type="EnsemblProtists" id="EKX51045">
    <property type="protein sequence ID" value="EKX51045"/>
    <property type="gene ID" value="GUITHDRAFT_66141"/>
</dbReference>
<dbReference type="PANTHER" id="PTHR43317">
    <property type="entry name" value="THERMOSPERMINE SYNTHASE ACAULIS5"/>
    <property type="match status" value="1"/>
</dbReference>
<organism evidence="8">
    <name type="scientific">Guillardia theta (strain CCMP2712)</name>
    <name type="common">Cryptophyte</name>
    <dbReference type="NCBI Taxonomy" id="905079"/>
    <lineage>
        <taxon>Eukaryota</taxon>
        <taxon>Cryptophyceae</taxon>
        <taxon>Pyrenomonadales</taxon>
        <taxon>Geminigeraceae</taxon>
        <taxon>Guillardia</taxon>
    </lineage>
</organism>
<dbReference type="Gene3D" id="2.30.140.10">
    <property type="entry name" value="Spermidine synthase, tetramerisation domain"/>
    <property type="match status" value="1"/>
</dbReference>